<dbReference type="CDD" id="cd03221">
    <property type="entry name" value="ABCF_EF-3"/>
    <property type="match status" value="1"/>
</dbReference>
<accession>Q9AP11</accession>
<dbReference type="PANTHER" id="PTHR19211:SF100">
    <property type="entry name" value="RIBOSOME PROTECTION PROTEIN VMLR"/>
    <property type="match status" value="1"/>
</dbReference>
<feature type="region of interest" description="Disordered" evidence="4">
    <location>
        <begin position="501"/>
        <end position="530"/>
    </location>
</feature>
<dbReference type="InterPro" id="IPR003439">
    <property type="entry name" value="ABC_transporter-like_ATP-bd"/>
</dbReference>
<dbReference type="SMART" id="SM00382">
    <property type="entry name" value="AAA"/>
    <property type="match status" value="1"/>
</dbReference>
<evidence type="ECO:0000256" key="3">
    <source>
        <dbReference type="ARBA" id="ARBA00022840"/>
    </source>
</evidence>
<reference evidence="6" key="1">
    <citation type="journal article" date="2000" name="Wuhan Da Xue Xue Bao Zi Ran Ke Xue Ban">
        <title>Cloning and expression of promoter function fragments from alkalophilic Bacillus sp. NTT89 in E. coli.</title>
        <authorList>
            <person name="Wang L."/>
            <person name="Cao J."/>
            <person name="Liu T."/>
        </authorList>
    </citation>
    <scope>NUCLEOTIDE SEQUENCE</scope>
    <source>
        <strain evidence="6">NTT89</strain>
    </source>
</reference>
<evidence type="ECO:0000256" key="4">
    <source>
        <dbReference type="SAM" id="MobiDB-lite"/>
    </source>
</evidence>
<dbReference type="AlphaFoldDB" id="Q9AP11"/>
<gene>
    <name evidence="6" type="primary">alkB</name>
</gene>
<dbReference type="PROSITE" id="PS50893">
    <property type="entry name" value="ABC_TRANSPORTER_2"/>
    <property type="match status" value="1"/>
</dbReference>
<dbReference type="GO" id="GO:0005524">
    <property type="term" value="F:ATP binding"/>
    <property type="evidence" value="ECO:0007669"/>
    <property type="project" value="UniProtKB-KW"/>
</dbReference>
<evidence type="ECO:0000256" key="2">
    <source>
        <dbReference type="ARBA" id="ARBA00022741"/>
    </source>
</evidence>
<dbReference type="InterPro" id="IPR017871">
    <property type="entry name" value="ABC_transporter-like_CS"/>
</dbReference>
<sequence>MNLLYQETFTGRIMLRVEDVSGMVGKRVLWEKTSFYIRGGDKVAIIGPNGSGKTTLVKKIINEEEGIILSPSMKIGYFSQNLTILDPDKTILENVRSTSIQDETLIRTILARLHFFREDVHKPIHVLSGGERVKVALAKLFVSNCNTLILDEPTNYLDTEAVRIEAQQMNELTGFKYERDTGRFILETKVQLDVSHDGARIQDSNCTLLWIIEDGTYRVFSFNYEDGEQISYTKMNRLSVGFQEKAAQTTYGCSLRSSRGPTEHMALRVGFKQEWTEQPFSQAVVLTRLEKLDQVEKPKEAPPLKMGLLNTEQFTGRMPIVKNLSNGMIEFQFLWTQKDYFIPGGEKIKINGANGVGKTTLKVKGINFEMDIHLKKGYYDQELTILDKPDTHGNSVRSTGPRTESLANSSEAMRHFYRFLDHKPIHNMSGGEKTAFLFPVLCKGRNNLLILDEPTSNYDCDAVEACMPAGRKNNKVKILFVKIIEHVGKKLIFEDEKYELEEKEDGKNRPMNLRDESGITDYPGADLQKT</sequence>
<dbReference type="PANTHER" id="PTHR19211">
    <property type="entry name" value="ATP-BINDING TRANSPORT PROTEIN-RELATED"/>
    <property type="match status" value="1"/>
</dbReference>
<dbReference type="PROSITE" id="PS00211">
    <property type="entry name" value="ABC_TRANSPORTER_1"/>
    <property type="match status" value="1"/>
</dbReference>
<dbReference type="SUPFAM" id="SSF52540">
    <property type="entry name" value="P-loop containing nucleoside triphosphate hydrolases"/>
    <property type="match status" value="2"/>
</dbReference>
<organism evidence="6">
    <name type="scientific">Bacillus sp. NTT89</name>
    <dbReference type="NCBI Taxonomy" id="151288"/>
    <lineage>
        <taxon>Bacteria</taxon>
        <taxon>Bacillati</taxon>
        <taxon>Bacillota</taxon>
        <taxon>Bacilli</taxon>
        <taxon>Bacillales</taxon>
        <taxon>Bacillaceae</taxon>
        <taxon>Bacillus</taxon>
    </lineage>
</organism>
<proteinExistence type="predicted"/>
<reference evidence="6" key="2">
    <citation type="submission" date="2000-10" db="EMBL/GenBank/DDBJ databases">
        <title>Cloning and characterization of alkB, a gene encoding a putative ABC transporter in alkaliphilic Bacillus sp. NTT89.</title>
        <authorList>
            <person name="Wang L."/>
            <person name="Cao J."/>
            <person name="Li S."/>
        </authorList>
    </citation>
    <scope>NUCLEOTIDE SEQUENCE</scope>
    <source>
        <strain evidence="6">NTT89</strain>
    </source>
</reference>
<feature type="compositionally biased region" description="Basic and acidic residues" evidence="4">
    <location>
        <begin position="504"/>
        <end position="517"/>
    </location>
</feature>
<dbReference type="Pfam" id="PF00005">
    <property type="entry name" value="ABC_tran"/>
    <property type="match status" value="1"/>
</dbReference>
<dbReference type="InterPro" id="IPR003593">
    <property type="entry name" value="AAA+_ATPase"/>
</dbReference>
<dbReference type="InterPro" id="IPR027417">
    <property type="entry name" value="P-loop_NTPase"/>
</dbReference>
<evidence type="ECO:0000313" key="6">
    <source>
        <dbReference type="EMBL" id="AAK14226.1"/>
    </source>
</evidence>
<keyword evidence="3" id="KW-0067">ATP-binding</keyword>
<evidence type="ECO:0000256" key="1">
    <source>
        <dbReference type="ARBA" id="ARBA00022737"/>
    </source>
</evidence>
<dbReference type="EMBL" id="AF317644">
    <property type="protein sequence ID" value="AAK14226.1"/>
    <property type="molecule type" value="Genomic_DNA"/>
</dbReference>
<name>Q9AP11_9BACI</name>
<dbReference type="GO" id="GO:0016887">
    <property type="term" value="F:ATP hydrolysis activity"/>
    <property type="evidence" value="ECO:0007669"/>
    <property type="project" value="InterPro"/>
</dbReference>
<feature type="domain" description="ABC transporter" evidence="5">
    <location>
        <begin position="15"/>
        <end position="238"/>
    </location>
</feature>
<evidence type="ECO:0000259" key="5">
    <source>
        <dbReference type="PROSITE" id="PS50893"/>
    </source>
</evidence>
<dbReference type="InterPro" id="IPR050611">
    <property type="entry name" value="ABCF"/>
</dbReference>
<keyword evidence="2" id="KW-0547">Nucleotide-binding</keyword>
<keyword evidence="1" id="KW-0677">Repeat</keyword>
<dbReference type="Gene3D" id="3.40.50.300">
    <property type="entry name" value="P-loop containing nucleotide triphosphate hydrolases"/>
    <property type="match status" value="2"/>
</dbReference>
<protein>
    <submittedName>
        <fullName evidence="6">ABC transporter AlkB</fullName>
    </submittedName>
</protein>